<keyword evidence="3 4" id="KW-0067">ATP-binding</keyword>
<dbReference type="NCBIfam" id="TIGR02727">
    <property type="entry name" value="MTHFS_bact"/>
    <property type="match status" value="1"/>
</dbReference>
<keyword evidence="7" id="KW-1185">Reference proteome</keyword>
<keyword evidence="6" id="KW-0436">Ligase</keyword>
<feature type="binding site" evidence="4">
    <location>
        <position position="55"/>
    </location>
    <ligand>
        <name>substrate</name>
    </ligand>
</feature>
<evidence type="ECO:0000256" key="1">
    <source>
        <dbReference type="ARBA" id="ARBA00010638"/>
    </source>
</evidence>
<dbReference type="GO" id="GO:0030272">
    <property type="term" value="F:5-formyltetrahydrofolate cyclo-ligase activity"/>
    <property type="evidence" value="ECO:0007669"/>
    <property type="project" value="UniProtKB-EC"/>
</dbReference>
<comment type="cofactor">
    <cofactor evidence="5">
        <name>Mg(2+)</name>
        <dbReference type="ChEBI" id="CHEBI:18420"/>
    </cofactor>
</comment>
<dbReference type="GO" id="GO:0046872">
    <property type="term" value="F:metal ion binding"/>
    <property type="evidence" value="ECO:0007669"/>
    <property type="project" value="UniProtKB-KW"/>
</dbReference>
<dbReference type="InterPro" id="IPR002698">
    <property type="entry name" value="FTHF_cligase"/>
</dbReference>
<dbReference type="EC" id="6.3.3.2" evidence="5"/>
<comment type="catalytic activity">
    <reaction evidence="5">
        <text>(6S)-5-formyl-5,6,7,8-tetrahydrofolate + ATP = (6R)-5,10-methenyltetrahydrofolate + ADP + phosphate</text>
        <dbReference type="Rhea" id="RHEA:10488"/>
        <dbReference type="ChEBI" id="CHEBI:30616"/>
        <dbReference type="ChEBI" id="CHEBI:43474"/>
        <dbReference type="ChEBI" id="CHEBI:57455"/>
        <dbReference type="ChEBI" id="CHEBI:57457"/>
        <dbReference type="ChEBI" id="CHEBI:456216"/>
        <dbReference type="EC" id="6.3.3.2"/>
    </reaction>
</comment>
<evidence type="ECO:0000256" key="5">
    <source>
        <dbReference type="RuleBase" id="RU361279"/>
    </source>
</evidence>
<gene>
    <name evidence="6" type="ORF">DealDRAFT_1817</name>
</gene>
<dbReference type="RefSeq" id="WP_008516756.1">
    <property type="nucleotide sequence ID" value="NZ_ACJM01000008.1"/>
</dbReference>
<dbReference type="Proteomes" id="UP000006443">
    <property type="component" value="Unassembled WGS sequence"/>
</dbReference>
<comment type="similarity">
    <text evidence="1 5">Belongs to the 5-formyltetrahydrofolate cyclo-ligase family.</text>
</comment>
<dbReference type="PIRSF" id="PIRSF006806">
    <property type="entry name" value="FTHF_cligase"/>
    <property type="match status" value="1"/>
</dbReference>
<evidence type="ECO:0000313" key="7">
    <source>
        <dbReference type="Proteomes" id="UP000006443"/>
    </source>
</evidence>
<dbReference type="Pfam" id="PF01812">
    <property type="entry name" value="5-FTHF_cyc-lig"/>
    <property type="match status" value="1"/>
</dbReference>
<dbReference type="STRING" id="555088.DealDRAFT_1817"/>
<keyword evidence="2 4" id="KW-0547">Nucleotide-binding</keyword>
<sequence>MEEKKTLRKDVLCQCDLLTEEDVISFSNSIAEKLFSLPEYQAAKTIMYYANFNKEVVTLDMIPKTLAEGKRVIVPKTVHKERRMILSEVFDVEDDLTPGLWNIPEPKPDKLRPVDVKEIDFVVVPGVAFDEQGNRLGYGGGYYDRFFQDLRPDVPLVAVTYELQMVEQIPVSPWDRTVDLIITEKRVIDCRKGQN</sequence>
<dbReference type="AlphaFoldDB" id="C0GH58"/>
<evidence type="ECO:0000313" key="6">
    <source>
        <dbReference type="EMBL" id="EEG77360.1"/>
    </source>
</evidence>
<name>C0GH58_DETAL</name>
<keyword evidence="5" id="KW-0479">Metal-binding</keyword>
<dbReference type="eggNOG" id="COG0212">
    <property type="taxonomic scope" value="Bacteria"/>
</dbReference>
<evidence type="ECO:0000256" key="4">
    <source>
        <dbReference type="PIRSR" id="PIRSR006806-1"/>
    </source>
</evidence>
<feature type="binding site" evidence="4">
    <location>
        <begin position="135"/>
        <end position="143"/>
    </location>
    <ligand>
        <name>ATP</name>
        <dbReference type="ChEBI" id="CHEBI:30616"/>
    </ligand>
</feature>
<feature type="binding site" evidence="4">
    <location>
        <begin position="4"/>
        <end position="8"/>
    </location>
    <ligand>
        <name>ATP</name>
        <dbReference type="ChEBI" id="CHEBI:30616"/>
    </ligand>
</feature>
<dbReference type="GO" id="GO:0009396">
    <property type="term" value="P:folic acid-containing compound biosynthetic process"/>
    <property type="evidence" value="ECO:0007669"/>
    <property type="project" value="TreeGrafter"/>
</dbReference>
<dbReference type="Gene3D" id="3.40.50.10420">
    <property type="entry name" value="NagB/RpiA/CoA transferase-like"/>
    <property type="match status" value="1"/>
</dbReference>
<comment type="caution">
    <text evidence="6">The sequence shown here is derived from an EMBL/GenBank/DDBJ whole genome shotgun (WGS) entry which is preliminary data.</text>
</comment>
<dbReference type="OrthoDB" id="9801938at2"/>
<keyword evidence="5" id="KW-0460">Magnesium</keyword>
<organism evidence="6 7">
    <name type="scientific">Dethiobacter alkaliphilus AHT 1</name>
    <dbReference type="NCBI Taxonomy" id="555088"/>
    <lineage>
        <taxon>Bacteria</taxon>
        <taxon>Bacillati</taxon>
        <taxon>Bacillota</taxon>
        <taxon>Dethiobacteria</taxon>
        <taxon>Dethiobacterales</taxon>
        <taxon>Dethiobacteraceae</taxon>
        <taxon>Dethiobacter</taxon>
    </lineage>
</organism>
<dbReference type="InterPro" id="IPR037171">
    <property type="entry name" value="NagB/RpiA_transferase-like"/>
</dbReference>
<accession>C0GH58</accession>
<protein>
    <recommendedName>
        <fullName evidence="5">5-formyltetrahydrofolate cyclo-ligase</fullName>
        <ecNumber evidence="5">6.3.3.2</ecNumber>
    </recommendedName>
</protein>
<dbReference type="GO" id="GO:0005524">
    <property type="term" value="F:ATP binding"/>
    <property type="evidence" value="ECO:0007669"/>
    <property type="project" value="UniProtKB-KW"/>
</dbReference>
<evidence type="ECO:0000256" key="2">
    <source>
        <dbReference type="ARBA" id="ARBA00022741"/>
    </source>
</evidence>
<evidence type="ECO:0000256" key="3">
    <source>
        <dbReference type="ARBA" id="ARBA00022840"/>
    </source>
</evidence>
<dbReference type="EMBL" id="ACJM01000008">
    <property type="protein sequence ID" value="EEG77360.1"/>
    <property type="molecule type" value="Genomic_DNA"/>
</dbReference>
<dbReference type="PANTHER" id="PTHR23407">
    <property type="entry name" value="ATPASE INHIBITOR/5-FORMYLTETRAHYDROFOLATE CYCLO-LIGASE"/>
    <property type="match status" value="1"/>
</dbReference>
<dbReference type="InterPro" id="IPR024185">
    <property type="entry name" value="FTHF_cligase-like_sf"/>
</dbReference>
<proteinExistence type="inferred from homology"/>
<dbReference type="SUPFAM" id="SSF100950">
    <property type="entry name" value="NagB/RpiA/CoA transferase-like"/>
    <property type="match status" value="1"/>
</dbReference>
<reference evidence="6 7" key="1">
    <citation type="submission" date="2009-02" db="EMBL/GenBank/DDBJ databases">
        <title>Sequencing of the draft genome and assembly of Dethiobacter alkaliphilus AHT 1.</title>
        <authorList>
            <consortium name="US DOE Joint Genome Institute (JGI-PGF)"/>
            <person name="Lucas S."/>
            <person name="Copeland A."/>
            <person name="Lapidus A."/>
            <person name="Glavina del Rio T."/>
            <person name="Dalin E."/>
            <person name="Tice H."/>
            <person name="Bruce D."/>
            <person name="Goodwin L."/>
            <person name="Pitluck S."/>
            <person name="Larimer F."/>
            <person name="Land M.L."/>
            <person name="Hauser L."/>
            <person name="Muyzer G."/>
        </authorList>
    </citation>
    <scope>NUCLEOTIDE SEQUENCE [LARGE SCALE GENOMIC DNA]</scope>
    <source>
        <strain evidence="6 7">AHT 1</strain>
    </source>
</reference>
<dbReference type="GO" id="GO:0035999">
    <property type="term" value="P:tetrahydrofolate interconversion"/>
    <property type="evidence" value="ECO:0007669"/>
    <property type="project" value="TreeGrafter"/>
</dbReference>
<dbReference type="PANTHER" id="PTHR23407:SF1">
    <property type="entry name" value="5-FORMYLTETRAHYDROFOLATE CYCLO-LIGASE"/>
    <property type="match status" value="1"/>
</dbReference>